<dbReference type="SUPFAM" id="SSF55486">
    <property type="entry name" value="Metalloproteases ('zincins'), catalytic domain"/>
    <property type="match status" value="1"/>
</dbReference>
<evidence type="ECO:0000313" key="9">
    <source>
        <dbReference type="Proteomes" id="UP001151699"/>
    </source>
</evidence>
<keyword evidence="6" id="KW-0378">Hydrolase</keyword>
<dbReference type="OrthoDB" id="27226at2759"/>
<dbReference type="GO" id="GO:0046872">
    <property type="term" value="F:metal ion binding"/>
    <property type="evidence" value="ECO:0007669"/>
    <property type="project" value="UniProtKB-KW"/>
</dbReference>
<feature type="non-terminal residue" evidence="8">
    <location>
        <position position="132"/>
    </location>
</feature>
<keyword evidence="4" id="KW-0479">Metal-binding</keyword>
<evidence type="ECO:0000256" key="3">
    <source>
        <dbReference type="ARBA" id="ARBA00022722"/>
    </source>
</evidence>
<evidence type="ECO:0000256" key="4">
    <source>
        <dbReference type="ARBA" id="ARBA00022723"/>
    </source>
</evidence>
<dbReference type="InterPro" id="IPR002036">
    <property type="entry name" value="YbeY"/>
</dbReference>
<comment type="similarity">
    <text evidence="2">Belongs to the endoribonuclease YbeY family.</text>
</comment>
<proteinExistence type="inferred from homology"/>
<evidence type="ECO:0000256" key="5">
    <source>
        <dbReference type="ARBA" id="ARBA00022759"/>
    </source>
</evidence>
<dbReference type="HAMAP" id="MF_00009">
    <property type="entry name" value="Endoribonucl_YbeY"/>
    <property type="match status" value="1"/>
</dbReference>
<comment type="cofactor">
    <cofactor evidence="1">
        <name>Zn(2+)</name>
        <dbReference type="ChEBI" id="CHEBI:29105"/>
    </cofactor>
</comment>
<dbReference type="PANTHER" id="PTHR46986:SF1">
    <property type="entry name" value="ENDORIBONUCLEASE YBEY, CHLOROPLASTIC"/>
    <property type="match status" value="1"/>
</dbReference>
<reference evidence="8" key="1">
    <citation type="submission" date="2022-07" db="EMBL/GenBank/DDBJ databases">
        <authorList>
            <person name="Trinca V."/>
            <person name="Uliana J.V.C."/>
            <person name="Torres T.T."/>
            <person name="Ward R.J."/>
            <person name="Monesi N."/>
        </authorList>
    </citation>
    <scope>NUCLEOTIDE SEQUENCE</scope>
    <source>
        <strain evidence="8">HSMRA1968</strain>
        <tissue evidence="8">Whole embryos</tissue>
    </source>
</reference>
<comment type="caution">
    <text evidence="8">The sequence shown here is derived from an EMBL/GenBank/DDBJ whole genome shotgun (WGS) entry which is preliminary data.</text>
</comment>
<sequence length="132" mass="15244">KLSESIKSGNIINLLLNLLLKNQMLNLNKQFRGEEKATNVLSFPDIELDFRHLLEFIPNLHYMYLGDIAFGYEIITSEAMTQNKTFKDHFIHLLVHGILHLLGFDHQNDEEADVMEKLEAEILNGFAIDSPY</sequence>
<dbReference type="Proteomes" id="UP001151699">
    <property type="component" value="Chromosome A"/>
</dbReference>
<gene>
    <name evidence="8" type="primary">ybeY_0</name>
    <name evidence="8" type="ORF">Bhyg_00227</name>
</gene>
<dbReference type="PROSITE" id="PS01306">
    <property type="entry name" value="UPF0054"/>
    <property type="match status" value="1"/>
</dbReference>
<dbReference type="PANTHER" id="PTHR46986">
    <property type="entry name" value="ENDORIBONUCLEASE YBEY, CHLOROPLASTIC"/>
    <property type="match status" value="1"/>
</dbReference>
<evidence type="ECO:0000256" key="7">
    <source>
        <dbReference type="ARBA" id="ARBA00022833"/>
    </source>
</evidence>
<keyword evidence="3" id="KW-0540">Nuclease</keyword>
<dbReference type="EMBL" id="WJQU01000001">
    <property type="protein sequence ID" value="KAJ6645026.1"/>
    <property type="molecule type" value="Genomic_DNA"/>
</dbReference>
<dbReference type="GO" id="GO:0004222">
    <property type="term" value="F:metalloendopeptidase activity"/>
    <property type="evidence" value="ECO:0007669"/>
    <property type="project" value="InterPro"/>
</dbReference>
<dbReference type="InterPro" id="IPR023091">
    <property type="entry name" value="MetalPrtase_cat_dom_sf_prd"/>
</dbReference>
<organism evidence="8 9">
    <name type="scientific">Pseudolycoriella hygida</name>
    <dbReference type="NCBI Taxonomy" id="35572"/>
    <lineage>
        <taxon>Eukaryota</taxon>
        <taxon>Metazoa</taxon>
        <taxon>Ecdysozoa</taxon>
        <taxon>Arthropoda</taxon>
        <taxon>Hexapoda</taxon>
        <taxon>Insecta</taxon>
        <taxon>Pterygota</taxon>
        <taxon>Neoptera</taxon>
        <taxon>Endopterygota</taxon>
        <taxon>Diptera</taxon>
        <taxon>Nematocera</taxon>
        <taxon>Sciaroidea</taxon>
        <taxon>Sciaridae</taxon>
        <taxon>Pseudolycoriella</taxon>
    </lineage>
</organism>
<accession>A0A9Q0N774</accession>
<dbReference type="AlphaFoldDB" id="A0A9Q0N774"/>
<dbReference type="InterPro" id="IPR020549">
    <property type="entry name" value="YbeY_CS"/>
</dbReference>
<dbReference type="NCBIfam" id="TIGR00043">
    <property type="entry name" value="rRNA maturation RNase YbeY"/>
    <property type="match status" value="1"/>
</dbReference>
<name>A0A9Q0N774_9DIPT</name>
<dbReference type="GO" id="GO:0006364">
    <property type="term" value="P:rRNA processing"/>
    <property type="evidence" value="ECO:0007669"/>
    <property type="project" value="InterPro"/>
</dbReference>
<evidence type="ECO:0000256" key="6">
    <source>
        <dbReference type="ARBA" id="ARBA00022801"/>
    </source>
</evidence>
<keyword evidence="7" id="KW-0862">Zinc</keyword>
<dbReference type="Pfam" id="PF02130">
    <property type="entry name" value="YbeY"/>
    <property type="match status" value="1"/>
</dbReference>
<evidence type="ECO:0000256" key="2">
    <source>
        <dbReference type="ARBA" id="ARBA00010875"/>
    </source>
</evidence>
<keyword evidence="9" id="KW-1185">Reference proteome</keyword>
<keyword evidence="5" id="KW-0255">Endonuclease</keyword>
<protein>
    <submittedName>
        <fullName evidence="8">Endoribonuclease YbeY</fullName>
    </submittedName>
</protein>
<dbReference type="Gene3D" id="3.40.390.30">
    <property type="entry name" value="Metalloproteases ('zincins'), catalytic domain"/>
    <property type="match status" value="1"/>
</dbReference>
<evidence type="ECO:0000313" key="8">
    <source>
        <dbReference type="EMBL" id="KAJ6645026.1"/>
    </source>
</evidence>
<evidence type="ECO:0000256" key="1">
    <source>
        <dbReference type="ARBA" id="ARBA00001947"/>
    </source>
</evidence>
<dbReference type="GO" id="GO:0004519">
    <property type="term" value="F:endonuclease activity"/>
    <property type="evidence" value="ECO:0007669"/>
    <property type="project" value="UniProtKB-KW"/>
</dbReference>